<organism evidence="3 4">
    <name type="scientific">Caenorhabditis briggsae</name>
    <dbReference type="NCBI Taxonomy" id="6238"/>
    <lineage>
        <taxon>Eukaryota</taxon>
        <taxon>Metazoa</taxon>
        <taxon>Ecdysozoa</taxon>
        <taxon>Nematoda</taxon>
        <taxon>Chromadorea</taxon>
        <taxon>Rhabditida</taxon>
        <taxon>Rhabditina</taxon>
        <taxon>Rhabditomorpha</taxon>
        <taxon>Rhabditoidea</taxon>
        <taxon>Rhabditidae</taxon>
        <taxon>Peloderinae</taxon>
        <taxon>Caenorhabditis</taxon>
    </lineage>
</organism>
<dbReference type="InterPro" id="IPR009003">
    <property type="entry name" value="Peptidase_S1_PA"/>
</dbReference>
<dbReference type="Pfam" id="PF03761">
    <property type="entry name" value="DUF316"/>
    <property type="match status" value="1"/>
</dbReference>
<accession>A0AAE9DWJ0</accession>
<dbReference type="Proteomes" id="UP000827892">
    <property type="component" value="Chromosome I"/>
</dbReference>
<dbReference type="AlphaFoldDB" id="A0AAE9DWJ0"/>
<protein>
    <recommendedName>
        <fullName evidence="2">Peptidase S1 domain-containing protein</fullName>
    </recommendedName>
</protein>
<dbReference type="GO" id="GO:0004252">
    <property type="term" value="F:serine-type endopeptidase activity"/>
    <property type="evidence" value="ECO:0007669"/>
    <property type="project" value="InterPro"/>
</dbReference>
<keyword evidence="1" id="KW-0732">Signal</keyword>
<dbReference type="Gene3D" id="2.40.10.10">
    <property type="entry name" value="Trypsin-like serine proteases"/>
    <property type="match status" value="1"/>
</dbReference>
<dbReference type="SUPFAM" id="SSF50494">
    <property type="entry name" value="Trypsin-like serine proteases"/>
    <property type="match status" value="1"/>
</dbReference>
<dbReference type="InterPro" id="IPR001254">
    <property type="entry name" value="Trypsin_dom"/>
</dbReference>
<dbReference type="GO" id="GO:0006508">
    <property type="term" value="P:proteolysis"/>
    <property type="evidence" value="ECO:0007669"/>
    <property type="project" value="InterPro"/>
</dbReference>
<sequence>MRWSSVVLILLAIQFSNCDPLTSAENEQRLNSCGKKVQSKVYMGRDAQQTEAPWSIFYLLYGKPDAKGARTATTCTGTIVSTRHILFATHCFADLNDVSWSPKDLPFDNNNCKGDHYEITNEELLKAIKIQSNGAKVAQHPEKITIVYGCIKRQANKTTPYPNVGPQYYVDDFAIIDLYEDLTFSETLGMVCVAEIRAANVVNTVLDYFGFGLNPPKGQQEGKDNSGLLRHEKVQIRSDMPMEDYYFLAISVDSKTIACVGDSGGGSIGDINGKKTIVGVLSQTNCANPKDRDDKPFEQYASVGYYNDIICQLTGICNTSQEHDKYLPNNVRPVKPPRPTEAPIVTHQREIGQAQGAEPDGANEKSIHFIVALILVVFLV</sequence>
<dbReference type="SMART" id="SM00020">
    <property type="entry name" value="Tryp_SPc"/>
    <property type="match status" value="1"/>
</dbReference>
<dbReference type="InterPro" id="IPR043504">
    <property type="entry name" value="Peptidase_S1_PA_chymotrypsin"/>
</dbReference>
<dbReference type="PANTHER" id="PTHR22596:SF7">
    <property type="entry name" value="PEPTIDASE S1 DOMAIN-CONTAINING PROTEIN"/>
    <property type="match status" value="1"/>
</dbReference>
<evidence type="ECO:0000313" key="4">
    <source>
        <dbReference type="Proteomes" id="UP000827892"/>
    </source>
</evidence>
<dbReference type="PROSITE" id="PS50240">
    <property type="entry name" value="TRYPSIN_DOM"/>
    <property type="match status" value="1"/>
</dbReference>
<dbReference type="InterPro" id="IPR005514">
    <property type="entry name" value="DUF316"/>
</dbReference>
<feature type="domain" description="Peptidase S1" evidence="2">
    <location>
        <begin position="41"/>
        <end position="315"/>
    </location>
</feature>
<gene>
    <name evidence="3" type="ORF">L3Y34_015841</name>
</gene>
<name>A0AAE9DWJ0_CAEBR</name>
<evidence type="ECO:0000256" key="1">
    <source>
        <dbReference type="SAM" id="SignalP"/>
    </source>
</evidence>
<proteinExistence type="predicted"/>
<evidence type="ECO:0000259" key="2">
    <source>
        <dbReference type="PROSITE" id="PS50240"/>
    </source>
</evidence>
<evidence type="ECO:0000313" key="3">
    <source>
        <dbReference type="EMBL" id="ULU12885.1"/>
    </source>
</evidence>
<dbReference type="PANTHER" id="PTHR22596">
    <property type="entry name" value="TRYPSIN-LIKE PROTEASE PROTEIN 6"/>
    <property type="match status" value="1"/>
</dbReference>
<reference evidence="3 4" key="1">
    <citation type="submission" date="2022-05" db="EMBL/GenBank/DDBJ databases">
        <title>Chromosome-level reference genomes for two strains of Caenorhabditis briggsae: an improved platform for comparative genomics.</title>
        <authorList>
            <person name="Stevens L."/>
            <person name="Andersen E.C."/>
        </authorList>
    </citation>
    <scope>NUCLEOTIDE SEQUENCE [LARGE SCALE GENOMIC DNA]</scope>
    <source>
        <strain evidence="3">QX1410_ONT</strain>
        <tissue evidence="3">Whole-organism</tissue>
    </source>
</reference>
<dbReference type="EMBL" id="CP090891">
    <property type="protein sequence ID" value="ULU12885.1"/>
    <property type="molecule type" value="Genomic_DNA"/>
</dbReference>
<feature type="signal peptide" evidence="1">
    <location>
        <begin position="1"/>
        <end position="18"/>
    </location>
</feature>
<feature type="chain" id="PRO_5041910793" description="Peptidase S1 domain-containing protein" evidence="1">
    <location>
        <begin position="19"/>
        <end position="380"/>
    </location>
</feature>